<dbReference type="GO" id="GO:0005737">
    <property type="term" value="C:cytoplasm"/>
    <property type="evidence" value="ECO:0007669"/>
    <property type="project" value="TreeGrafter"/>
</dbReference>
<evidence type="ECO:0000313" key="4">
    <source>
        <dbReference type="EMBL" id="CUA72172.1"/>
    </source>
</evidence>
<gene>
    <name evidence="4" type="ORF">RSOLAG22IIIB_00835</name>
</gene>
<dbReference type="InterPro" id="IPR036956">
    <property type="entry name" value="Impact_N_sf"/>
</dbReference>
<dbReference type="Gene3D" id="3.30.230.30">
    <property type="entry name" value="Impact, N-terminal domain"/>
    <property type="match status" value="1"/>
</dbReference>
<reference evidence="4 5" key="1">
    <citation type="submission" date="2015-07" db="EMBL/GenBank/DDBJ databases">
        <authorList>
            <person name="Noorani M."/>
        </authorList>
    </citation>
    <scope>NUCLEOTIDE SEQUENCE [LARGE SCALE GENOMIC DNA]</scope>
    <source>
        <strain evidence="4">BBA 69670</strain>
    </source>
</reference>
<dbReference type="GO" id="GO:0006446">
    <property type="term" value="P:regulation of translational initiation"/>
    <property type="evidence" value="ECO:0007669"/>
    <property type="project" value="TreeGrafter"/>
</dbReference>
<feature type="domain" description="Impact N-terminal" evidence="3">
    <location>
        <begin position="152"/>
        <end position="265"/>
    </location>
</feature>
<dbReference type="SUPFAM" id="SSF54211">
    <property type="entry name" value="Ribosomal protein S5 domain 2-like"/>
    <property type="match status" value="1"/>
</dbReference>
<dbReference type="PANTHER" id="PTHR16301">
    <property type="entry name" value="IMPACT-RELATED"/>
    <property type="match status" value="1"/>
</dbReference>
<dbReference type="PANTHER" id="PTHR16301:SF25">
    <property type="entry name" value="PROTEIN IMPACT"/>
    <property type="match status" value="1"/>
</dbReference>
<feature type="compositionally biased region" description="Low complexity" evidence="2">
    <location>
        <begin position="47"/>
        <end position="60"/>
    </location>
</feature>
<evidence type="ECO:0000256" key="2">
    <source>
        <dbReference type="SAM" id="MobiDB-lite"/>
    </source>
</evidence>
<feature type="region of interest" description="Disordered" evidence="2">
    <location>
        <begin position="114"/>
        <end position="142"/>
    </location>
</feature>
<evidence type="ECO:0000313" key="5">
    <source>
        <dbReference type="Proteomes" id="UP000044841"/>
    </source>
</evidence>
<keyword evidence="5" id="KW-1185">Reference proteome</keyword>
<organism evidence="4 5">
    <name type="scientific">Rhizoctonia solani</name>
    <dbReference type="NCBI Taxonomy" id="456999"/>
    <lineage>
        <taxon>Eukaryota</taxon>
        <taxon>Fungi</taxon>
        <taxon>Dikarya</taxon>
        <taxon>Basidiomycota</taxon>
        <taxon>Agaricomycotina</taxon>
        <taxon>Agaricomycetes</taxon>
        <taxon>Cantharellales</taxon>
        <taxon>Ceratobasidiaceae</taxon>
        <taxon>Rhizoctonia</taxon>
    </lineage>
</organism>
<evidence type="ECO:0000259" key="3">
    <source>
        <dbReference type="Pfam" id="PF01205"/>
    </source>
</evidence>
<proteinExistence type="inferred from homology"/>
<dbReference type="Proteomes" id="UP000044841">
    <property type="component" value="Unassembled WGS sequence"/>
</dbReference>
<evidence type="ECO:0000256" key="1">
    <source>
        <dbReference type="ARBA" id="ARBA00007665"/>
    </source>
</evidence>
<protein>
    <recommendedName>
        <fullName evidence="3">Impact N-terminal domain-containing protein</fullName>
    </recommendedName>
</protein>
<accession>A0A0K6G1N7</accession>
<name>A0A0K6G1N7_9AGAM</name>
<feature type="region of interest" description="Disordered" evidence="2">
    <location>
        <begin position="1"/>
        <end position="72"/>
    </location>
</feature>
<dbReference type="InterPro" id="IPR001498">
    <property type="entry name" value="Impact_N"/>
</dbReference>
<comment type="similarity">
    <text evidence="1">Belongs to the IMPACT family.</text>
</comment>
<dbReference type="InterPro" id="IPR020568">
    <property type="entry name" value="Ribosomal_Su5_D2-typ_SF"/>
</dbReference>
<sequence>MPSKRRATSPPQPQTTTVRRTETIGDVKGGAAQHPSASNDHGDRTPIQSDDVSNSSVINSKTNNCEERSKPTSLSALAPEFIPHSASNSTSNSGTTTPVITKNNVVTLVQSELPFPSTSKSQSRQTSKDSESSSPSKSMIRPVFKSEPLQIKDSTFQARLFSLESSAQTTKILAYMRRQYPDFQHHMSGWRVLMLKPGMKGLEEDAFEVQQGWDDDGEQRGGKAVLDVIEQMGLCDVVVIVSRRFGGTMLGPGRFTHIADCTRAVCTAMYERERAVERTSRAADLVAQLREWDTEVAELKLEIAALEPTKPKVETVTDEKGKPPTILVSLKPHPDYTSILNPPDVEKAERLLQARKKTVQSLKIALEKKRAKPQAEGVPSSSS</sequence>
<dbReference type="AlphaFoldDB" id="A0A0K6G1N7"/>
<dbReference type="GO" id="GO:0140469">
    <property type="term" value="P:GCN2-mediated signaling"/>
    <property type="evidence" value="ECO:0007669"/>
    <property type="project" value="TreeGrafter"/>
</dbReference>
<dbReference type="InterPro" id="IPR023582">
    <property type="entry name" value="Impact"/>
</dbReference>
<dbReference type="EMBL" id="CYGV01001289">
    <property type="protein sequence ID" value="CUA72172.1"/>
    <property type="molecule type" value="Genomic_DNA"/>
</dbReference>
<dbReference type="Pfam" id="PF01205">
    <property type="entry name" value="Impact_N"/>
    <property type="match status" value="1"/>
</dbReference>